<keyword evidence="10" id="KW-1185">Reference proteome</keyword>
<reference evidence="9" key="1">
    <citation type="submission" date="2023-07" db="EMBL/GenBank/DDBJ databases">
        <title>Mycolicibacterium sp. nov., a novel bacterial species.</title>
        <authorList>
            <person name="Cao Y."/>
        </authorList>
    </citation>
    <scope>NUCLEOTIDE SEQUENCE</scope>
    <source>
        <strain evidence="9">KC 300</strain>
    </source>
</reference>
<feature type="domain" description="Protein kinase" evidence="8">
    <location>
        <begin position="12"/>
        <end position="289"/>
    </location>
</feature>
<keyword evidence="4" id="KW-0547">Nucleotide-binding</keyword>
<feature type="compositionally biased region" description="Pro residues" evidence="7">
    <location>
        <begin position="308"/>
        <end position="326"/>
    </location>
</feature>
<feature type="compositionally biased region" description="Pro residues" evidence="7">
    <location>
        <begin position="289"/>
        <end position="300"/>
    </location>
</feature>
<dbReference type="SUPFAM" id="SSF56112">
    <property type="entry name" value="Protein kinase-like (PK-like)"/>
    <property type="match status" value="1"/>
</dbReference>
<dbReference type="Gene3D" id="1.10.510.10">
    <property type="entry name" value="Transferase(Phosphotransferase) domain 1"/>
    <property type="match status" value="1"/>
</dbReference>
<dbReference type="Proteomes" id="UP001168823">
    <property type="component" value="Unassembled WGS sequence"/>
</dbReference>
<dbReference type="RefSeq" id="WP_302915448.1">
    <property type="nucleotide sequence ID" value="NZ_JAUMSQ010000171.1"/>
</dbReference>
<evidence type="ECO:0000313" key="9">
    <source>
        <dbReference type="EMBL" id="MDO3638011.1"/>
    </source>
</evidence>
<evidence type="ECO:0000256" key="7">
    <source>
        <dbReference type="SAM" id="MobiDB-lite"/>
    </source>
</evidence>
<dbReference type="InterPro" id="IPR008271">
    <property type="entry name" value="Ser/Thr_kinase_AS"/>
</dbReference>
<keyword evidence="5 9" id="KW-0418">Kinase</keyword>
<keyword evidence="3 9" id="KW-0808">Transferase</keyword>
<evidence type="ECO:0000256" key="1">
    <source>
        <dbReference type="ARBA" id="ARBA00012513"/>
    </source>
</evidence>
<keyword evidence="2" id="KW-0723">Serine/threonine-protein kinase</keyword>
<dbReference type="InterPro" id="IPR000719">
    <property type="entry name" value="Prot_kinase_dom"/>
</dbReference>
<organism evidence="9 10">
    <name type="scientific">Mycolicibacterium arseniciresistens</name>
    <dbReference type="NCBI Taxonomy" id="3062257"/>
    <lineage>
        <taxon>Bacteria</taxon>
        <taxon>Bacillati</taxon>
        <taxon>Actinomycetota</taxon>
        <taxon>Actinomycetes</taxon>
        <taxon>Mycobacteriales</taxon>
        <taxon>Mycobacteriaceae</taxon>
        <taxon>Mycolicibacterium</taxon>
    </lineage>
</organism>
<evidence type="ECO:0000313" key="10">
    <source>
        <dbReference type="Proteomes" id="UP001168823"/>
    </source>
</evidence>
<evidence type="ECO:0000256" key="2">
    <source>
        <dbReference type="ARBA" id="ARBA00022527"/>
    </source>
</evidence>
<dbReference type="Gene3D" id="3.30.200.20">
    <property type="entry name" value="Phosphorylase Kinase, domain 1"/>
    <property type="match status" value="1"/>
</dbReference>
<feature type="region of interest" description="Disordered" evidence="7">
    <location>
        <begin position="281"/>
        <end position="326"/>
    </location>
</feature>
<sequence length="326" mass="35567">MPLESGQVFAGYTIVRLVGSGGMGEVYLAQHPRLPRQDALKVLPASFSADGEFRQRFQREADLAATLWHPHIVGLHDRGEFDGRLWISMDFVDGYDAARLLVDRHPSGMPPTDVVEIVTAVADALDYAHQRLLLHRDIKPANILLTSAERAKRRILLTDFGIARRTDDVNGLTSTNITVGSMSYTAPEQLMGKPMDGRADQYALAATAFRLFTGTLLFPHTNPAVVISHHLNTPPPKLGEKKPELAAFDAVMAKALAKDPEARYDTCHDFAVALTEAGNQKVAETRPVLPVPPPAPPTQPIPAMQKPAAPPYVPPPQQPRPPVTPT</sequence>
<evidence type="ECO:0000259" key="8">
    <source>
        <dbReference type="PROSITE" id="PS50011"/>
    </source>
</evidence>
<keyword evidence="6" id="KW-0067">ATP-binding</keyword>
<name>A0ABT8UJS2_9MYCO</name>
<dbReference type="InterPro" id="IPR011009">
    <property type="entry name" value="Kinase-like_dom_sf"/>
</dbReference>
<evidence type="ECO:0000256" key="3">
    <source>
        <dbReference type="ARBA" id="ARBA00022679"/>
    </source>
</evidence>
<dbReference type="GO" id="GO:0016787">
    <property type="term" value="F:hydrolase activity"/>
    <property type="evidence" value="ECO:0007669"/>
    <property type="project" value="UniProtKB-KW"/>
</dbReference>
<evidence type="ECO:0000256" key="5">
    <source>
        <dbReference type="ARBA" id="ARBA00022777"/>
    </source>
</evidence>
<keyword evidence="9" id="KW-0378">Hydrolase</keyword>
<evidence type="ECO:0000256" key="4">
    <source>
        <dbReference type="ARBA" id="ARBA00022741"/>
    </source>
</evidence>
<dbReference type="PROSITE" id="PS50011">
    <property type="entry name" value="PROTEIN_KINASE_DOM"/>
    <property type="match status" value="1"/>
</dbReference>
<dbReference type="PANTHER" id="PTHR43289">
    <property type="entry name" value="MITOGEN-ACTIVATED PROTEIN KINASE KINASE KINASE 20-RELATED"/>
    <property type="match status" value="1"/>
</dbReference>
<comment type="caution">
    <text evidence="9">The sequence shown here is derived from an EMBL/GenBank/DDBJ whole genome shotgun (WGS) entry which is preliminary data.</text>
</comment>
<accession>A0ABT8UJS2</accession>
<protein>
    <recommendedName>
        <fullName evidence="1">non-specific serine/threonine protein kinase</fullName>
        <ecNumber evidence="1">2.7.11.1</ecNumber>
    </recommendedName>
</protein>
<dbReference type="PROSITE" id="PS00108">
    <property type="entry name" value="PROTEIN_KINASE_ST"/>
    <property type="match status" value="1"/>
</dbReference>
<dbReference type="EMBL" id="JAUMSQ010000171">
    <property type="protein sequence ID" value="MDO3638011.1"/>
    <property type="molecule type" value="Genomic_DNA"/>
</dbReference>
<dbReference type="CDD" id="cd14014">
    <property type="entry name" value="STKc_PknB_like"/>
    <property type="match status" value="1"/>
</dbReference>
<dbReference type="Pfam" id="PF00069">
    <property type="entry name" value="Pkinase"/>
    <property type="match status" value="1"/>
</dbReference>
<dbReference type="SMART" id="SM00220">
    <property type="entry name" value="S_TKc"/>
    <property type="match status" value="1"/>
</dbReference>
<dbReference type="EC" id="2.7.11.1" evidence="1"/>
<proteinExistence type="predicted"/>
<feature type="non-terminal residue" evidence="9">
    <location>
        <position position="326"/>
    </location>
</feature>
<dbReference type="PANTHER" id="PTHR43289:SF6">
    <property type="entry name" value="SERINE_THREONINE-PROTEIN KINASE NEKL-3"/>
    <property type="match status" value="1"/>
</dbReference>
<gene>
    <name evidence="9" type="ORF">Q2100_19900</name>
</gene>
<evidence type="ECO:0000256" key="6">
    <source>
        <dbReference type="ARBA" id="ARBA00022840"/>
    </source>
</evidence>
<dbReference type="GO" id="GO:0004674">
    <property type="term" value="F:protein serine/threonine kinase activity"/>
    <property type="evidence" value="ECO:0007669"/>
    <property type="project" value="UniProtKB-EC"/>
</dbReference>